<comment type="caution">
    <text evidence="1">The sequence shown here is derived from an EMBL/GenBank/DDBJ whole genome shotgun (WGS) entry which is preliminary data.</text>
</comment>
<reference evidence="1 2" key="1">
    <citation type="submission" date="2020-08" db="EMBL/GenBank/DDBJ databases">
        <title>Genomic Encyclopedia of Type Strains, Phase III (KMG-III): the genomes of soil and plant-associated and newly described type strains.</title>
        <authorList>
            <person name="Whitman W."/>
        </authorList>
    </citation>
    <scope>NUCLEOTIDE SEQUENCE [LARGE SCALE GENOMIC DNA]</scope>
    <source>
        <strain evidence="1 2">CECT 8075</strain>
    </source>
</reference>
<accession>A0A7W5E0J8</accession>
<name>A0A7W5E0J8_9BACT</name>
<dbReference type="EMBL" id="JACHXU010000010">
    <property type="protein sequence ID" value="MBB3207478.1"/>
    <property type="molecule type" value="Genomic_DNA"/>
</dbReference>
<dbReference type="AlphaFoldDB" id="A0A7W5E0J8"/>
<keyword evidence="2" id="KW-1185">Reference proteome</keyword>
<evidence type="ECO:0000313" key="1">
    <source>
        <dbReference type="EMBL" id="MBB3207478.1"/>
    </source>
</evidence>
<protein>
    <submittedName>
        <fullName evidence="1">Uncharacterized protein</fullName>
    </submittedName>
</protein>
<gene>
    <name evidence="1" type="ORF">FHS27_003299</name>
</gene>
<proteinExistence type="predicted"/>
<dbReference type="Proteomes" id="UP000536179">
    <property type="component" value="Unassembled WGS sequence"/>
</dbReference>
<evidence type="ECO:0000313" key="2">
    <source>
        <dbReference type="Proteomes" id="UP000536179"/>
    </source>
</evidence>
<sequence>MPRHLAARISAEIKDATSIELTLSLRRFRLR</sequence>
<organism evidence="1 2">
    <name type="scientific">Aporhodopirellula rubra</name>
    <dbReference type="NCBI Taxonomy" id="980271"/>
    <lineage>
        <taxon>Bacteria</taxon>
        <taxon>Pseudomonadati</taxon>
        <taxon>Planctomycetota</taxon>
        <taxon>Planctomycetia</taxon>
        <taxon>Pirellulales</taxon>
        <taxon>Pirellulaceae</taxon>
        <taxon>Aporhodopirellula</taxon>
    </lineage>
</organism>